<evidence type="ECO:0000313" key="2">
    <source>
        <dbReference type="Proteomes" id="UP001231197"/>
    </source>
</evidence>
<dbReference type="EMBL" id="JASDDK010000004">
    <property type="protein sequence ID" value="MDN3493543.1"/>
    <property type="molecule type" value="Genomic_DNA"/>
</dbReference>
<keyword evidence="2" id="KW-1185">Reference proteome</keyword>
<comment type="caution">
    <text evidence="1">The sequence shown here is derived from an EMBL/GenBank/DDBJ whole genome shotgun (WGS) entry which is preliminary data.</text>
</comment>
<gene>
    <name evidence="1" type="ORF">QMA06_12500</name>
</gene>
<evidence type="ECO:0000313" key="1">
    <source>
        <dbReference type="EMBL" id="MDN3493543.1"/>
    </source>
</evidence>
<organism evidence="1 2">
    <name type="scientific">Winogradskyella bathintestinalis</name>
    <dbReference type="NCBI Taxonomy" id="3035208"/>
    <lineage>
        <taxon>Bacteria</taxon>
        <taxon>Pseudomonadati</taxon>
        <taxon>Bacteroidota</taxon>
        <taxon>Flavobacteriia</taxon>
        <taxon>Flavobacteriales</taxon>
        <taxon>Flavobacteriaceae</taxon>
        <taxon>Winogradskyella</taxon>
    </lineage>
</organism>
<dbReference type="RefSeq" id="WP_290207205.1">
    <property type="nucleotide sequence ID" value="NZ_JASDDK010000004.1"/>
</dbReference>
<protein>
    <recommendedName>
        <fullName evidence="3">Lipoprotein</fullName>
    </recommendedName>
</protein>
<name>A0ABT7ZX20_9FLAO</name>
<accession>A0ABT7ZX20</accession>
<dbReference type="Proteomes" id="UP001231197">
    <property type="component" value="Unassembled WGS sequence"/>
</dbReference>
<reference evidence="1 2" key="1">
    <citation type="journal article" date="2023" name="Int. J. Syst. Evol. Microbiol.">
        <title>Winogradskyella bathintestinalis sp. nov., isolated from the intestine of the deep-sea loosejaw dragonfish, Malacosteus niger.</title>
        <authorList>
            <person name="Uniacke-Lowe S."/>
            <person name="Johnson C.N."/>
            <person name="Stanton C."/>
            <person name="Hill C."/>
            <person name="Ross P."/>
        </authorList>
    </citation>
    <scope>NUCLEOTIDE SEQUENCE [LARGE SCALE GENOMIC DNA]</scope>
    <source>
        <strain evidence="1 2">APC 3343</strain>
    </source>
</reference>
<proteinExistence type="predicted"/>
<sequence length="116" mass="13438">MNRTIKHLTLVSFSLLFTCCYSVRLRSINGDMQPDPLMLRDDYYRGKEVVELDTVIKIDITSKDFTYLIKETEKCKSGQLHTIEFKNTFGGSLLSVVTFGRKRKMKVKYVCTQPTN</sequence>
<evidence type="ECO:0008006" key="3">
    <source>
        <dbReference type="Google" id="ProtNLM"/>
    </source>
</evidence>